<dbReference type="AlphaFoldDB" id="A0A0D0DDA7"/>
<evidence type="ECO:0000313" key="1">
    <source>
        <dbReference type="EMBL" id="KIK78674.1"/>
    </source>
</evidence>
<protein>
    <submittedName>
        <fullName evidence="1">Unplaced genomic scaffold scaffold_1692, whole genome shotgun sequence</fullName>
    </submittedName>
</protein>
<organism evidence="1 2">
    <name type="scientific">Paxillus rubicundulus Ve08.2h10</name>
    <dbReference type="NCBI Taxonomy" id="930991"/>
    <lineage>
        <taxon>Eukaryota</taxon>
        <taxon>Fungi</taxon>
        <taxon>Dikarya</taxon>
        <taxon>Basidiomycota</taxon>
        <taxon>Agaricomycotina</taxon>
        <taxon>Agaricomycetes</taxon>
        <taxon>Agaricomycetidae</taxon>
        <taxon>Boletales</taxon>
        <taxon>Paxilineae</taxon>
        <taxon>Paxillaceae</taxon>
        <taxon>Paxillus</taxon>
    </lineage>
</organism>
<name>A0A0D0DDA7_9AGAM</name>
<keyword evidence="2" id="KW-1185">Reference proteome</keyword>
<accession>A0A0D0DDA7</accession>
<dbReference type="InParanoid" id="A0A0D0DDA7"/>
<reference evidence="1 2" key="1">
    <citation type="submission" date="2014-04" db="EMBL/GenBank/DDBJ databases">
        <authorList>
            <consortium name="DOE Joint Genome Institute"/>
            <person name="Kuo A."/>
            <person name="Kohler A."/>
            <person name="Jargeat P."/>
            <person name="Nagy L.G."/>
            <person name="Floudas D."/>
            <person name="Copeland A."/>
            <person name="Barry K.W."/>
            <person name="Cichocki N."/>
            <person name="Veneault-Fourrey C."/>
            <person name="LaButti K."/>
            <person name="Lindquist E.A."/>
            <person name="Lipzen A."/>
            <person name="Lundell T."/>
            <person name="Morin E."/>
            <person name="Murat C."/>
            <person name="Sun H."/>
            <person name="Tunlid A."/>
            <person name="Henrissat B."/>
            <person name="Grigoriev I.V."/>
            <person name="Hibbett D.S."/>
            <person name="Martin F."/>
            <person name="Nordberg H.P."/>
            <person name="Cantor M.N."/>
            <person name="Hua S.X."/>
        </authorList>
    </citation>
    <scope>NUCLEOTIDE SEQUENCE [LARGE SCALE GENOMIC DNA]</scope>
    <source>
        <strain evidence="1 2">Ve08.2h10</strain>
    </source>
</reference>
<dbReference type="HOGENOM" id="CLU_2574556_0_0_1"/>
<evidence type="ECO:0000313" key="2">
    <source>
        <dbReference type="Proteomes" id="UP000054538"/>
    </source>
</evidence>
<sequence length="81" mass="9128">MDRPADTAWSVFIVDNGKVYMMWSRPSASSAIPLPKHRFARLPSVCMPYTSGLVCKGLHSTCYHHGHPGYRLWNLHSSLAQ</sequence>
<reference evidence="2" key="2">
    <citation type="submission" date="2015-01" db="EMBL/GenBank/DDBJ databases">
        <title>Evolutionary Origins and Diversification of the Mycorrhizal Mutualists.</title>
        <authorList>
            <consortium name="DOE Joint Genome Institute"/>
            <consortium name="Mycorrhizal Genomics Consortium"/>
            <person name="Kohler A."/>
            <person name="Kuo A."/>
            <person name="Nagy L.G."/>
            <person name="Floudas D."/>
            <person name="Copeland A."/>
            <person name="Barry K.W."/>
            <person name="Cichocki N."/>
            <person name="Veneault-Fourrey C."/>
            <person name="LaButti K."/>
            <person name="Lindquist E.A."/>
            <person name="Lipzen A."/>
            <person name="Lundell T."/>
            <person name="Morin E."/>
            <person name="Murat C."/>
            <person name="Riley R."/>
            <person name="Ohm R."/>
            <person name="Sun H."/>
            <person name="Tunlid A."/>
            <person name="Henrissat B."/>
            <person name="Grigoriev I.V."/>
            <person name="Hibbett D.S."/>
            <person name="Martin F."/>
        </authorList>
    </citation>
    <scope>NUCLEOTIDE SEQUENCE [LARGE SCALE GENOMIC DNA]</scope>
    <source>
        <strain evidence="2">Ve08.2h10</strain>
    </source>
</reference>
<proteinExistence type="predicted"/>
<dbReference type="Proteomes" id="UP000054538">
    <property type="component" value="Unassembled WGS sequence"/>
</dbReference>
<dbReference type="EMBL" id="KN826514">
    <property type="protein sequence ID" value="KIK78674.1"/>
    <property type="molecule type" value="Genomic_DNA"/>
</dbReference>
<gene>
    <name evidence="1" type="ORF">PAXRUDRAFT_314856</name>
</gene>